<proteinExistence type="inferred from homology"/>
<keyword evidence="8" id="KW-1185">Reference proteome</keyword>
<dbReference type="GO" id="GO:0005737">
    <property type="term" value="C:cytoplasm"/>
    <property type="evidence" value="ECO:0007669"/>
    <property type="project" value="TreeGrafter"/>
</dbReference>
<dbReference type="SUPFAM" id="SSF54631">
    <property type="entry name" value="CBS-domain pair"/>
    <property type="match status" value="2"/>
</dbReference>
<evidence type="ECO:0000256" key="1">
    <source>
        <dbReference type="ARBA" id="ARBA00006750"/>
    </source>
</evidence>
<comment type="similarity">
    <text evidence="1">Belongs to the 5'-AMP-activated protein kinase gamma subunit family.</text>
</comment>
<evidence type="ECO:0000313" key="9">
    <source>
        <dbReference type="WBParaSite" id="EEL_0000085901-mRNA-1"/>
    </source>
</evidence>
<organism evidence="8 9">
    <name type="scientific">Elaeophora elaphi</name>
    <dbReference type="NCBI Taxonomy" id="1147741"/>
    <lineage>
        <taxon>Eukaryota</taxon>
        <taxon>Metazoa</taxon>
        <taxon>Ecdysozoa</taxon>
        <taxon>Nematoda</taxon>
        <taxon>Chromadorea</taxon>
        <taxon>Rhabditida</taxon>
        <taxon>Spirurina</taxon>
        <taxon>Spiruromorpha</taxon>
        <taxon>Filarioidea</taxon>
        <taxon>Onchocercidae</taxon>
        <taxon>Elaeophora</taxon>
    </lineage>
</organism>
<name>A0A158Q6X7_9BILA</name>
<protein>
    <submittedName>
        <fullName evidence="9">CBS domain-containing protein</fullName>
    </submittedName>
</protein>
<dbReference type="InterPro" id="IPR000644">
    <property type="entry name" value="CBS_dom"/>
</dbReference>
<dbReference type="GO" id="GO:0019901">
    <property type="term" value="F:protein kinase binding"/>
    <property type="evidence" value="ECO:0007669"/>
    <property type="project" value="TreeGrafter"/>
</dbReference>
<reference evidence="9" key="1">
    <citation type="submission" date="2016-04" db="UniProtKB">
        <authorList>
            <consortium name="WormBaseParasite"/>
        </authorList>
    </citation>
    <scope>IDENTIFICATION</scope>
</reference>
<dbReference type="Proteomes" id="UP000050640">
    <property type="component" value="Unplaced"/>
</dbReference>
<dbReference type="InterPro" id="IPR050511">
    <property type="entry name" value="AMPK_gamma/SDS23_families"/>
</dbReference>
<feature type="region of interest" description="Disordered" evidence="6">
    <location>
        <begin position="1"/>
        <end position="31"/>
    </location>
</feature>
<dbReference type="PANTHER" id="PTHR13780:SF32">
    <property type="entry name" value="CBS DOMAIN-CONTAINING PROTEIN"/>
    <property type="match status" value="1"/>
</dbReference>
<evidence type="ECO:0000256" key="5">
    <source>
        <dbReference type="PROSITE-ProRule" id="PRU00703"/>
    </source>
</evidence>
<dbReference type="WBParaSite" id="EEL_0000085901-mRNA-1">
    <property type="protein sequence ID" value="EEL_0000085901-mRNA-1"/>
    <property type="gene ID" value="EEL_0000085901"/>
</dbReference>
<keyword evidence="3 5" id="KW-0129">CBS domain</keyword>
<dbReference type="GO" id="GO:0016208">
    <property type="term" value="F:AMP binding"/>
    <property type="evidence" value="ECO:0007669"/>
    <property type="project" value="TreeGrafter"/>
</dbReference>
<dbReference type="CDD" id="cd02205">
    <property type="entry name" value="CBS_pair_SF"/>
    <property type="match status" value="1"/>
</dbReference>
<evidence type="ECO:0000313" key="8">
    <source>
        <dbReference type="Proteomes" id="UP000050640"/>
    </source>
</evidence>
<dbReference type="GO" id="GO:0005634">
    <property type="term" value="C:nucleus"/>
    <property type="evidence" value="ECO:0007669"/>
    <property type="project" value="TreeGrafter"/>
</dbReference>
<dbReference type="GO" id="GO:0019887">
    <property type="term" value="F:protein kinase regulator activity"/>
    <property type="evidence" value="ECO:0007669"/>
    <property type="project" value="TreeGrafter"/>
</dbReference>
<dbReference type="PANTHER" id="PTHR13780">
    <property type="entry name" value="AMP-ACTIVATED PROTEIN KINASE, GAMMA REGULATORY SUBUNIT"/>
    <property type="match status" value="1"/>
</dbReference>
<evidence type="ECO:0000256" key="3">
    <source>
        <dbReference type="ARBA" id="ARBA00023122"/>
    </source>
</evidence>
<dbReference type="Gene3D" id="3.10.580.10">
    <property type="entry name" value="CBS-domain"/>
    <property type="match status" value="2"/>
</dbReference>
<dbReference type="Pfam" id="PF00571">
    <property type="entry name" value="CBS"/>
    <property type="match status" value="1"/>
</dbReference>
<keyword evidence="2" id="KW-0677">Repeat</keyword>
<dbReference type="PROSITE" id="PS51371">
    <property type="entry name" value="CBS"/>
    <property type="match status" value="1"/>
</dbReference>
<evidence type="ECO:0000256" key="4">
    <source>
        <dbReference type="ARBA" id="ARBA00025878"/>
    </source>
</evidence>
<feature type="compositionally biased region" description="Basic and acidic residues" evidence="6">
    <location>
        <begin position="18"/>
        <end position="31"/>
    </location>
</feature>
<dbReference type="InterPro" id="IPR046342">
    <property type="entry name" value="CBS_dom_sf"/>
</dbReference>
<accession>A0A158Q6X7</accession>
<dbReference type="SMART" id="SM00116">
    <property type="entry name" value="CBS"/>
    <property type="match status" value="3"/>
</dbReference>
<evidence type="ECO:0000259" key="7">
    <source>
        <dbReference type="PROSITE" id="PS51371"/>
    </source>
</evidence>
<evidence type="ECO:0000256" key="2">
    <source>
        <dbReference type="ARBA" id="ARBA00022737"/>
    </source>
</evidence>
<comment type="subunit">
    <text evidence="4">AMPK is a heterotrimer of an alpha catalytic subunit (PRKAA1 or PRKAA2), a beta (PRKAB1 or PRKAB2) and a gamma non-catalytic subunits (PRKAG1, PRKAG2 or PRKAG3). Interacts with FNIP1 and FNIP2.</text>
</comment>
<dbReference type="AlphaFoldDB" id="A0A158Q6X7"/>
<dbReference type="GO" id="GO:0031588">
    <property type="term" value="C:nucleotide-activated protein kinase complex"/>
    <property type="evidence" value="ECO:0007669"/>
    <property type="project" value="TreeGrafter"/>
</dbReference>
<dbReference type="STRING" id="1147741.A0A158Q6X7"/>
<evidence type="ECO:0000256" key="6">
    <source>
        <dbReference type="SAM" id="MobiDB-lite"/>
    </source>
</evidence>
<feature type="compositionally biased region" description="Basic and acidic residues" evidence="6">
    <location>
        <begin position="1"/>
        <end position="10"/>
    </location>
</feature>
<feature type="domain" description="CBS" evidence="7">
    <location>
        <begin position="292"/>
        <end position="352"/>
    </location>
</feature>
<sequence length="426" mass="48337">MNVYYHHDDGAESIDTVHSNDGESSRKNSRRLSEFRQFVKRRKNISKKLPCQQIANSLPNESISGHKIAMGTKSFDIEEWDKKHDEVPSRRFSVPEKDYVILRQSRERQLEVVAAFDRHTDPYKQYMQFLLCYDLAPVHGSIVLIDSELPMRKSVLALYQSGHDAAVVINSIAHKPIGMITVTDCLHAVILTVNIDPEVGDRPVRDFIELYVKKKLITATVNMSVWDAARLFCLNHVHRIPIFQTDENDLFTDILYVLSLRRIFCETFIKLIEPSFSLAPHVKHRTLLDSGIGTWADIATITSSACCGEAIDKLITGKLSCIAVVNEHNIMLGKISKSDIMRELAEHSNNYLEIVNVPVKDVYRVPPFGRPTHTVYEGIVLLLSSDDQCLFIVDCSQRVMAVIAFTDLMDYILNSTDTHHNEINAG</sequence>